<keyword evidence="9" id="KW-1185">Reference proteome</keyword>
<dbReference type="InterPro" id="IPR013785">
    <property type="entry name" value="Aldolase_TIM"/>
</dbReference>
<feature type="region of interest" description="Disordered" evidence="6">
    <location>
        <begin position="539"/>
        <end position="560"/>
    </location>
</feature>
<dbReference type="InterPro" id="IPR023867">
    <property type="entry name" value="Sulphatase_maturase_rSAM"/>
</dbReference>
<dbReference type="InterPro" id="IPR058240">
    <property type="entry name" value="rSAM_sf"/>
</dbReference>
<keyword evidence="5" id="KW-0411">Iron-sulfur</keyword>
<feature type="domain" description="Radical SAM core" evidence="7">
    <location>
        <begin position="85"/>
        <end position="237"/>
    </location>
</feature>
<evidence type="ECO:0000259" key="7">
    <source>
        <dbReference type="Pfam" id="PF04055"/>
    </source>
</evidence>
<dbReference type="SFLD" id="SFLDG01386">
    <property type="entry name" value="main_SPASM_domain-containing"/>
    <property type="match status" value="1"/>
</dbReference>
<keyword evidence="4" id="KW-0408">Iron</keyword>
<dbReference type="Proteomes" id="UP001205311">
    <property type="component" value="Unassembled WGS sequence"/>
</dbReference>
<dbReference type="InterPro" id="IPR007197">
    <property type="entry name" value="rSAM"/>
</dbReference>
<dbReference type="SFLD" id="SFLDS00029">
    <property type="entry name" value="Radical_SAM"/>
    <property type="match status" value="1"/>
</dbReference>
<dbReference type="InterPro" id="IPR023885">
    <property type="entry name" value="4Fe4S-binding_SPASM_dom"/>
</dbReference>
<name>A0ABT1HPJ3_STRSD</name>
<evidence type="ECO:0000256" key="3">
    <source>
        <dbReference type="ARBA" id="ARBA00022723"/>
    </source>
</evidence>
<dbReference type="SFLD" id="SFLDG01067">
    <property type="entry name" value="SPASM/twitch_domain_containing"/>
    <property type="match status" value="1"/>
</dbReference>
<keyword evidence="3" id="KW-0479">Metal-binding</keyword>
<organism evidence="8 9">
    <name type="scientific">Streptoalloteichus tenebrarius (strain ATCC 17920 / DSM 40477 / JCM 4838 / CBS 697.72 / NBRC 16177 / NCIMB 11028 / NRRL B-12390 / A12253. 1 / ISP 5477)</name>
    <name type="common">Streptomyces tenebrarius</name>
    <dbReference type="NCBI Taxonomy" id="1933"/>
    <lineage>
        <taxon>Bacteria</taxon>
        <taxon>Bacillati</taxon>
        <taxon>Actinomycetota</taxon>
        <taxon>Actinomycetes</taxon>
        <taxon>Pseudonocardiales</taxon>
        <taxon>Pseudonocardiaceae</taxon>
        <taxon>Streptoalloteichus</taxon>
    </lineage>
</organism>
<comment type="cofactor">
    <cofactor evidence="1">
        <name>[4Fe-4S] cluster</name>
        <dbReference type="ChEBI" id="CHEBI:49883"/>
    </cofactor>
</comment>
<dbReference type="Gene3D" id="3.20.20.70">
    <property type="entry name" value="Aldolase class I"/>
    <property type="match status" value="2"/>
</dbReference>
<feature type="region of interest" description="Disordered" evidence="6">
    <location>
        <begin position="277"/>
        <end position="298"/>
    </location>
</feature>
<accession>A0ABT1HPJ3</accession>
<evidence type="ECO:0000256" key="6">
    <source>
        <dbReference type="SAM" id="MobiDB-lite"/>
    </source>
</evidence>
<keyword evidence="2" id="KW-0949">S-adenosyl-L-methionine</keyword>
<proteinExistence type="predicted"/>
<reference evidence="8 9" key="1">
    <citation type="submission" date="2022-06" db="EMBL/GenBank/DDBJ databases">
        <title>Genomic Encyclopedia of Archaeal and Bacterial Type Strains, Phase II (KMG-II): from individual species to whole genera.</title>
        <authorList>
            <person name="Goeker M."/>
        </authorList>
    </citation>
    <scope>NUCLEOTIDE SEQUENCE [LARGE SCALE GENOMIC DNA]</scope>
    <source>
        <strain evidence="8 9">DSM 40477</strain>
    </source>
</reference>
<dbReference type="PANTHER" id="PTHR43273">
    <property type="entry name" value="ANAEROBIC SULFATASE-MATURATING ENZYME HOMOLOG ASLB-RELATED"/>
    <property type="match status" value="1"/>
</dbReference>
<dbReference type="Pfam" id="PF04055">
    <property type="entry name" value="Radical_SAM"/>
    <property type="match status" value="1"/>
</dbReference>
<protein>
    <submittedName>
        <fullName evidence="8">Radical SAM additional 4Fe4S-binding SPASM domain-containing protein</fullName>
    </submittedName>
</protein>
<comment type="caution">
    <text evidence="8">The sequence shown here is derived from an EMBL/GenBank/DDBJ whole genome shotgun (WGS) entry which is preliminary data.</text>
</comment>
<gene>
    <name evidence="8" type="ORF">LX15_001115</name>
</gene>
<evidence type="ECO:0000256" key="4">
    <source>
        <dbReference type="ARBA" id="ARBA00023004"/>
    </source>
</evidence>
<dbReference type="CDD" id="cd01335">
    <property type="entry name" value="Radical_SAM"/>
    <property type="match status" value="1"/>
</dbReference>
<dbReference type="NCBIfam" id="TIGR04085">
    <property type="entry name" value="rSAM_more_4Fe4S"/>
    <property type="match status" value="1"/>
</dbReference>
<dbReference type="EMBL" id="JAMTCP010000004">
    <property type="protein sequence ID" value="MCP2257430.1"/>
    <property type="molecule type" value="Genomic_DNA"/>
</dbReference>
<sequence>MRHDVDYRVVDLDEDEGLFFLTGDHRAFLVDRELGDRLRRGLDHLTDDERAEWRTLVDRGLVSSVNRDVLRASTAEDGADLAINVNLTNVCNLACTYCFADGGDYGRITEAMGSDSVDHIFAFVERHLTPSRSVRLEFFGGEPLANFPVLRAVCDGSERFAAEHGVRFVYRISTNLTLLPEGVLDLFARHRFIVSVSIDGCREAQDANRPAKGGQGSYDRVIRNVHAVRAASEDITLVARMTVARREPSLSHNVRELWKLNVFDYFQIYPGVFPVDDDGSPTGTGGRSPGGPVFVEIGRRPPADELATPATPATPATQGTWGTGGCGAAASASSAKRHVNFFLQDGMVEQFREFLRTYPSLFTPENRFKGVLEYERTAQMVLEGRLALAFCSGGRTYFTHSPNHSISPCHRLVGEPDFDVGTGETGLTRSVADWRRSVDSHPVCGRCWARYLCGGGCKQENHVATGDIGVLNDESCRYQLLLAEEVLRMVGRSSPDYRDRDRRRFDDLFVSCGRPVVPNHRVGTERVHLAGLHHFRPVLPMPRPAPEPVSSARNQDGGRR</sequence>
<evidence type="ECO:0000256" key="1">
    <source>
        <dbReference type="ARBA" id="ARBA00001966"/>
    </source>
</evidence>
<evidence type="ECO:0000313" key="8">
    <source>
        <dbReference type="EMBL" id="MCP2257430.1"/>
    </source>
</evidence>
<dbReference type="PANTHER" id="PTHR43273:SF8">
    <property type="entry name" value="RADICAL SAM DOMAIN PROTEIN"/>
    <property type="match status" value="1"/>
</dbReference>
<evidence type="ECO:0000256" key="5">
    <source>
        <dbReference type="ARBA" id="ARBA00023014"/>
    </source>
</evidence>
<dbReference type="SFLD" id="SFLDG01384">
    <property type="entry name" value="thioether_bond_formation_requi"/>
    <property type="match status" value="1"/>
</dbReference>
<evidence type="ECO:0000313" key="9">
    <source>
        <dbReference type="Proteomes" id="UP001205311"/>
    </source>
</evidence>
<dbReference type="SUPFAM" id="SSF102114">
    <property type="entry name" value="Radical SAM enzymes"/>
    <property type="match status" value="1"/>
</dbReference>
<evidence type="ECO:0000256" key="2">
    <source>
        <dbReference type="ARBA" id="ARBA00022691"/>
    </source>
</evidence>
<dbReference type="RefSeq" id="WP_253668391.1">
    <property type="nucleotide sequence ID" value="NZ_JAMTCP010000004.1"/>
</dbReference>